<dbReference type="EC" id="3.1.27.1" evidence="6"/>
<accession>A0A2P6RCL7</accession>
<evidence type="ECO:0000313" key="6">
    <source>
        <dbReference type="EMBL" id="PRQ44167.1"/>
    </source>
</evidence>
<comment type="similarity">
    <text evidence="1 4">Belongs to the RNase T2 family.</text>
</comment>
<evidence type="ECO:0000256" key="1">
    <source>
        <dbReference type="ARBA" id="ARBA00007469"/>
    </source>
</evidence>
<dbReference type="Gene3D" id="3.90.730.10">
    <property type="entry name" value="Ribonuclease T2-like"/>
    <property type="match status" value="1"/>
</dbReference>
<protein>
    <submittedName>
        <fullName evidence="6">Putative ribonuclease T(2)</fullName>
        <ecNumber evidence="6">3.1.27.1</ecNumber>
    </submittedName>
</protein>
<proteinExistence type="inferred from homology"/>
<organism evidence="6 7">
    <name type="scientific">Rosa chinensis</name>
    <name type="common">China rose</name>
    <dbReference type="NCBI Taxonomy" id="74649"/>
    <lineage>
        <taxon>Eukaryota</taxon>
        <taxon>Viridiplantae</taxon>
        <taxon>Streptophyta</taxon>
        <taxon>Embryophyta</taxon>
        <taxon>Tracheophyta</taxon>
        <taxon>Spermatophyta</taxon>
        <taxon>Magnoliopsida</taxon>
        <taxon>eudicotyledons</taxon>
        <taxon>Gunneridae</taxon>
        <taxon>Pentapetalae</taxon>
        <taxon>rosids</taxon>
        <taxon>fabids</taxon>
        <taxon>Rosales</taxon>
        <taxon>Rosaceae</taxon>
        <taxon>Rosoideae</taxon>
        <taxon>Rosoideae incertae sedis</taxon>
        <taxon>Rosa</taxon>
    </lineage>
</organism>
<dbReference type="PROSITE" id="PS00531">
    <property type="entry name" value="RNASE_T2_2"/>
    <property type="match status" value="1"/>
</dbReference>
<evidence type="ECO:0000256" key="3">
    <source>
        <dbReference type="ARBA" id="ARBA00023180"/>
    </source>
</evidence>
<dbReference type="Proteomes" id="UP000238479">
    <property type="component" value="Chromosome 3"/>
</dbReference>
<dbReference type="Pfam" id="PF00445">
    <property type="entry name" value="Ribonuclease_T2"/>
    <property type="match status" value="1"/>
</dbReference>
<evidence type="ECO:0000256" key="2">
    <source>
        <dbReference type="ARBA" id="ARBA00022729"/>
    </source>
</evidence>
<keyword evidence="2 5" id="KW-0732">Signal</keyword>
<dbReference type="SUPFAM" id="SSF55895">
    <property type="entry name" value="Ribonuclease Rh-like"/>
    <property type="match status" value="1"/>
</dbReference>
<dbReference type="EMBL" id="PDCK01000041">
    <property type="protein sequence ID" value="PRQ44167.1"/>
    <property type="molecule type" value="Genomic_DNA"/>
</dbReference>
<dbReference type="InterPro" id="IPR033130">
    <property type="entry name" value="RNase_T2_His_AS_2"/>
</dbReference>
<dbReference type="GO" id="GO:0033897">
    <property type="term" value="F:ribonuclease T2 activity"/>
    <property type="evidence" value="ECO:0007669"/>
    <property type="project" value="InterPro"/>
</dbReference>
<evidence type="ECO:0000313" key="7">
    <source>
        <dbReference type="Proteomes" id="UP000238479"/>
    </source>
</evidence>
<comment type="caution">
    <text evidence="6">The sequence shown here is derived from an EMBL/GenBank/DDBJ whole genome shotgun (WGS) entry which is preliminary data.</text>
</comment>
<evidence type="ECO:0000256" key="5">
    <source>
        <dbReference type="SAM" id="SignalP"/>
    </source>
</evidence>
<dbReference type="GO" id="GO:0003723">
    <property type="term" value="F:RNA binding"/>
    <property type="evidence" value="ECO:0007669"/>
    <property type="project" value="InterPro"/>
</dbReference>
<reference evidence="6 7" key="1">
    <citation type="journal article" date="2018" name="Nat. Genet.">
        <title>The Rosa genome provides new insights in the design of modern roses.</title>
        <authorList>
            <person name="Bendahmane M."/>
        </authorList>
    </citation>
    <scope>NUCLEOTIDE SEQUENCE [LARGE SCALE GENOMIC DNA]</scope>
    <source>
        <strain evidence="7">cv. Old Blush</strain>
    </source>
</reference>
<evidence type="ECO:0000256" key="4">
    <source>
        <dbReference type="RuleBase" id="RU004328"/>
    </source>
</evidence>
<sequence>MKIIPFLALLFFLFPSTVRGEMKYYDGQMLVLQNSKVDLWTIHGLWTCELTGKEPDFYYKQVTDCSPFERFNLNELSGRERSILTRVWLSNNKNTRITYQFWEYEYEKHGSCTTDILPSCRDYLMKATVLWNILKFDDLLGPNGKYKPNTSFQAQDLLDDMEVKYEVRPLLKCNLQGELPEVWFCYTKVWKSIFCASTTDSCMGHIKYVRT</sequence>
<gene>
    <name evidence="6" type="ORF">RchiOBHm_Chr3g0476241</name>
</gene>
<dbReference type="InterPro" id="IPR001568">
    <property type="entry name" value="RNase_T2-like"/>
</dbReference>
<name>A0A2P6RCL7_ROSCH</name>
<dbReference type="GO" id="GO:0016787">
    <property type="term" value="F:hydrolase activity"/>
    <property type="evidence" value="ECO:0007669"/>
    <property type="project" value="UniProtKB-KW"/>
</dbReference>
<keyword evidence="3" id="KW-0325">Glycoprotein</keyword>
<dbReference type="PANTHER" id="PTHR11240">
    <property type="entry name" value="RIBONUCLEASE T2"/>
    <property type="match status" value="1"/>
</dbReference>
<feature type="chain" id="PRO_5015184672" evidence="5">
    <location>
        <begin position="21"/>
        <end position="211"/>
    </location>
</feature>
<keyword evidence="7" id="KW-1185">Reference proteome</keyword>
<dbReference type="AlphaFoldDB" id="A0A2P6RCL7"/>
<feature type="signal peptide" evidence="5">
    <location>
        <begin position="1"/>
        <end position="20"/>
    </location>
</feature>
<dbReference type="PANTHER" id="PTHR11240:SF22">
    <property type="entry name" value="RIBONUCLEASE T2"/>
    <property type="match status" value="1"/>
</dbReference>
<keyword evidence="6" id="KW-0378">Hydrolase</keyword>
<dbReference type="InterPro" id="IPR036430">
    <property type="entry name" value="RNase_T2-like_sf"/>
</dbReference>
<dbReference type="Gramene" id="PRQ44167">
    <property type="protein sequence ID" value="PRQ44167"/>
    <property type="gene ID" value="RchiOBHm_Chr3g0476241"/>
</dbReference>